<sequence length="151" mass="16862">MHHQLLRRPKAQRNLRSGEYLSSRITPCATTPASSHCAIWSISGFGNLRMILSMDIGLMLNAMCNAVGPLAGYARWVDVTPVLVCTLTLRPSRILIISAYPPIVARWREDPVQGFPSKGPQGVSRSEFMSPWKRAHLHFVKSSLLQYRCAS</sequence>
<reference evidence="1 2" key="1">
    <citation type="submission" date="2016-12" db="EMBL/GenBank/DDBJ databases">
        <title>The genomes of Aspergillus section Nigri reveals drivers in fungal speciation.</title>
        <authorList>
            <consortium name="DOE Joint Genome Institute"/>
            <person name="Vesth T.C."/>
            <person name="Nybo J."/>
            <person name="Theobald S."/>
            <person name="Brandl J."/>
            <person name="Frisvad J.C."/>
            <person name="Nielsen K.F."/>
            <person name="Lyhne E.K."/>
            <person name="Kogle M.E."/>
            <person name="Kuo A."/>
            <person name="Riley R."/>
            <person name="Clum A."/>
            <person name="Nolan M."/>
            <person name="Lipzen A."/>
            <person name="Salamov A."/>
            <person name="Henrissat B."/>
            <person name="Wiebenga A."/>
            <person name="De Vries R.P."/>
            <person name="Grigoriev I.V."/>
            <person name="Mortensen U.H."/>
            <person name="Andersen M.R."/>
            <person name="Baker S.E."/>
        </authorList>
    </citation>
    <scope>NUCLEOTIDE SEQUENCE [LARGE SCALE GENOMIC DNA]</scope>
    <source>
        <strain evidence="1 2">IBT 23096</strain>
    </source>
</reference>
<name>A0A2I2GMK5_9EURO</name>
<accession>A0A2I2GMK5</accession>
<gene>
    <name evidence="1" type="ORF">P170DRAFT_8253</name>
</gene>
<dbReference type="VEuPathDB" id="FungiDB:P170DRAFT_8253"/>
<dbReference type="GeneID" id="36563107"/>
<dbReference type="Proteomes" id="UP000234275">
    <property type="component" value="Unassembled WGS sequence"/>
</dbReference>
<proteinExistence type="predicted"/>
<dbReference type="AlphaFoldDB" id="A0A2I2GMK5"/>
<dbReference type="RefSeq" id="XP_024709396.1">
    <property type="nucleotide sequence ID" value="XM_024855400.1"/>
</dbReference>
<comment type="caution">
    <text evidence="1">The sequence shown here is derived from an EMBL/GenBank/DDBJ whole genome shotgun (WGS) entry which is preliminary data.</text>
</comment>
<evidence type="ECO:0000313" key="1">
    <source>
        <dbReference type="EMBL" id="PLB54094.1"/>
    </source>
</evidence>
<evidence type="ECO:0000313" key="2">
    <source>
        <dbReference type="Proteomes" id="UP000234275"/>
    </source>
</evidence>
<keyword evidence="2" id="KW-1185">Reference proteome</keyword>
<organism evidence="1 2">
    <name type="scientific">Aspergillus steynii IBT 23096</name>
    <dbReference type="NCBI Taxonomy" id="1392250"/>
    <lineage>
        <taxon>Eukaryota</taxon>
        <taxon>Fungi</taxon>
        <taxon>Dikarya</taxon>
        <taxon>Ascomycota</taxon>
        <taxon>Pezizomycotina</taxon>
        <taxon>Eurotiomycetes</taxon>
        <taxon>Eurotiomycetidae</taxon>
        <taxon>Eurotiales</taxon>
        <taxon>Aspergillaceae</taxon>
        <taxon>Aspergillus</taxon>
        <taxon>Aspergillus subgen. Circumdati</taxon>
    </lineage>
</organism>
<protein>
    <submittedName>
        <fullName evidence="1">Uncharacterized protein</fullName>
    </submittedName>
</protein>
<dbReference type="EMBL" id="MSFO01000001">
    <property type="protein sequence ID" value="PLB54094.1"/>
    <property type="molecule type" value="Genomic_DNA"/>
</dbReference>